<name>A0A9X1Y9U9_9PROT</name>
<dbReference type="InterPro" id="IPR042100">
    <property type="entry name" value="Bug_dom1"/>
</dbReference>
<dbReference type="EMBL" id="JALPRX010000048">
    <property type="protein sequence ID" value="MCK8785060.1"/>
    <property type="molecule type" value="Genomic_DNA"/>
</dbReference>
<dbReference type="PANTHER" id="PTHR42928">
    <property type="entry name" value="TRICARBOXYLATE-BINDING PROTEIN"/>
    <property type="match status" value="1"/>
</dbReference>
<evidence type="ECO:0000256" key="2">
    <source>
        <dbReference type="SAM" id="SignalP"/>
    </source>
</evidence>
<feature type="chain" id="PRO_5040952021" evidence="2">
    <location>
        <begin position="33"/>
        <end position="337"/>
    </location>
</feature>
<dbReference type="RefSeq" id="WP_248667184.1">
    <property type="nucleotide sequence ID" value="NZ_JALPRX010000048.1"/>
</dbReference>
<keyword evidence="2" id="KW-0732">Signal</keyword>
<dbReference type="SUPFAM" id="SSF53850">
    <property type="entry name" value="Periplasmic binding protein-like II"/>
    <property type="match status" value="1"/>
</dbReference>
<gene>
    <name evidence="3" type="ORF">M0638_11760</name>
</gene>
<proteinExistence type="inferred from homology"/>
<evidence type="ECO:0000313" key="4">
    <source>
        <dbReference type="Proteomes" id="UP001139516"/>
    </source>
</evidence>
<dbReference type="Pfam" id="PF03401">
    <property type="entry name" value="TctC"/>
    <property type="match status" value="1"/>
</dbReference>
<sequence length="337" mass="34870">MPNPEARPPAARRRVLATLAALPVLFSPVPRAARAETLAEPFPQRSVRLLVPFPPGQAADIAARLLADQLSRRWGPGAVVDNRPGAGGAIGMEAAARAPADGHTLLYASSGPTVILPAVSDRLSYDPLRDFIPVARVLDTPLMLTASTNSGFRTLADLLARARATEVNYGSGGFASTQHMAGALLAAKAGLKLNHIPYRGSAQALADIVAGNIPVMVDSVASSLPMIREGRAVALALCGPTREPALPGIPTIAEAGVPGYEAVAWGGVMLPAGTPPALAATLSDTVLAILADPAVQARIRETGQTPSPGPAAEFGRFVAAELTKWREVARAANIRLE</sequence>
<keyword evidence="4" id="KW-1185">Reference proteome</keyword>
<comment type="caution">
    <text evidence="3">The sequence shown here is derived from an EMBL/GenBank/DDBJ whole genome shotgun (WGS) entry which is preliminary data.</text>
</comment>
<accession>A0A9X1Y9U9</accession>
<protein>
    <submittedName>
        <fullName evidence="3">Tripartite tricarboxylate transporter substrate-binding protein</fullName>
    </submittedName>
</protein>
<dbReference type="InterPro" id="IPR005064">
    <property type="entry name" value="BUG"/>
</dbReference>
<comment type="similarity">
    <text evidence="1">Belongs to the UPF0065 (bug) family.</text>
</comment>
<evidence type="ECO:0000256" key="1">
    <source>
        <dbReference type="ARBA" id="ARBA00006987"/>
    </source>
</evidence>
<feature type="signal peptide" evidence="2">
    <location>
        <begin position="1"/>
        <end position="32"/>
    </location>
</feature>
<dbReference type="PIRSF" id="PIRSF017082">
    <property type="entry name" value="YflP"/>
    <property type="match status" value="1"/>
</dbReference>
<organism evidence="3 4">
    <name type="scientific">Roseomonas acroporae</name>
    <dbReference type="NCBI Taxonomy" id="2937791"/>
    <lineage>
        <taxon>Bacteria</taxon>
        <taxon>Pseudomonadati</taxon>
        <taxon>Pseudomonadota</taxon>
        <taxon>Alphaproteobacteria</taxon>
        <taxon>Acetobacterales</taxon>
        <taxon>Roseomonadaceae</taxon>
        <taxon>Roseomonas</taxon>
    </lineage>
</organism>
<dbReference type="PANTHER" id="PTHR42928:SF5">
    <property type="entry name" value="BLR1237 PROTEIN"/>
    <property type="match status" value="1"/>
</dbReference>
<evidence type="ECO:0000313" key="3">
    <source>
        <dbReference type="EMBL" id="MCK8785060.1"/>
    </source>
</evidence>
<dbReference type="Gene3D" id="3.40.190.10">
    <property type="entry name" value="Periplasmic binding protein-like II"/>
    <property type="match status" value="1"/>
</dbReference>
<dbReference type="Proteomes" id="UP001139516">
    <property type="component" value="Unassembled WGS sequence"/>
</dbReference>
<dbReference type="AlphaFoldDB" id="A0A9X1Y9U9"/>
<reference evidence="3" key="1">
    <citation type="submission" date="2022-04" db="EMBL/GenBank/DDBJ databases">
        <title>Roseomonas acroporae sp. nov., isolated from coral Acropora digitifera.</title>
        <authorList>
            <person name="Sun H."/>
        </authorList>
    </citation>
    <scope>NUCLEOTIDE SEQUENCE</scope>
    <source>
        <strain evidence="3">NAR14</strain>
    </source>
</reference>
<dbReference type="Gene3D" id="3.40.190.150">
    <property type="entry name" value="Bordetella uptake gene, domain 1"/>
    <property type="match status" value="1"/>
</dbReference>